<evidence type="ECO:0000313" key="3">
    <source>
        <dbReference type="Proteomes" id="UP000095673"/>
    </source>
</evidence>
<dbReference type="EMBL" id="CYXM01000033">
    <property type="protein sequence ID" value="CUN30219.1"/>
    <property type="molecule type" value="Genomic_DNA"/>
</dbReference>
<evidence type="ECO:0000259" key="1">
    <source>
        <dbReference type="Pfam" id="PF13546"/>
    </source>
</evidence>
<dbReference type="Proteomes" id="UP000095673">
    <property type="component" value="Unassembled WGS sequence"/>
</dbReference>
<dbReference type="InterPro" id="IPR038721">
    <property type="entry name" value="IS701-like_DDE_dom"/>
</dbReference>
<organism evidence="2 3">
    <name type="scientific">Agathobacter rectalis</name>
    <dbReference type="NCBI Taxonomy" id="39491"/>
    <lineage>
        <taxon>Bacteria</taxon>
        <taxon>Bacillati</taxon>
        <taxon>Bacillota</taxon>
        <taxon>Clostridia</taxon>
        <taxon>Lachnospirales</taxon>
        <taxon>Lachnospiraceae</taxon>
        <taxon>Agathobacter</taxon>
    </lineage>
</organism>
<proteinExistence type="predicted"/>
<protein>
    <recommendedName>
        <fullName evidence="1">Transposase IS701-like DDE domain-containing protein</fullName>
    </recommendedName>
</protein>
<feature type="domain" description="Transposase IS701-like DDE" evidence="1">
    <location>
        <begin position="19"/>
        <end position="99"/>
    </location>
</feature>
<dbReference type="Pfam" id="PF13546">
    <property type="entry name" value="DDE_5"/>
    <property type="match status" value="1"/>
</dbReference>
<reference evidence="2 3" key="1">
    <citation type="submission" date="2015-09" db="EMBL/GenBank/DDBJ databases">
        <authorList>
            <consortium name="Pathogen Informatics"/>
        </authorList>
    </citation>
    <scope>NUCLEOTIDE SEQUENCE [LARGE SCALE GENOMIC DNA]</scope>
    <source>
        <strain evidence="2 3">2789STDY5834968</strain>
    </source>
</reference>
<evidence type="ECO:0000313" key="2">
    <source>
        <dbReference type="EMBL" id="CUN30219.1"/>
    </source>
</evidence>
<name>A0A173VRR7_9FIRM</name>
<sequence length="168" mass="19601">MIMTNTNVNNACRMWKKKESKLELAATMIRKVMPEFQSREHVIILCDSWYTKQNLVCIVNEYPNLDLIGNARIDSVMYDLAPAHTGRRGRPAKHGKRLSVETDFTFSGEKIGDYYTGVRRVFTRIFGNQEVLAYVTATEKEHGKKRLFSVRFFQKNCRFSVHGRKKHH</sequence>
<accession>A0A173VRR7</accession>
<gene>
    <name evidence="2" type="ORF">ERS852580_03516</name>
</gene>
<dbReference type="RefSeq" id="WP_330626480.1">
    <property type="nucleotide sequence ID" value="NZ_WQOP01000134.1"/>
</dbReference>
<dbReference type="AlphaFoldDB" id="A0A173VRR7"/>